<dbReference type="Proteomes" id="UP001549921">
    <property type="component" value="Unassembled WGS sequence"/>
</dbReference>
<evidence type="ECO:0000313" key="2">
    <source>
        <dbReference type="EMBL" id="KAL0839824.1"/>
    </source>
</evidence>
<gene>
    <name evidence="2" type="ORF">ABMA28_016451</name>
</gene>
<dbReference type="EMBL" id="JBEDNZ010000008">
    <property type="protein sequence ID" value="KAL0839824.1"/>
    <property type="molecule type" value="Genomic_DNA"/>
</dbReference>
<protein>
    <submittedName>
        <fullName evidence="2">Uncharacterized protein</fullName>
    </submittedName>
</protein>
<accession>A0ABD0T968</accession>
<feature type="region of interest" description="Disordered" evidence="1">
    <location>
        <begin position="189"/>
        <end position="231"/>
    </location>
</feature>
<name>A0ABD0T968_LOXSC</name>
<proteinExistence type="predicted"/>
<dbReference type="AlphaFoldDB" id="A0ABD0T968"/>
<reference evidence="2 3" key="1">
    <citation type="submission" date="2024-06" db="EMBL/GenBank/DDBJ databases">
        <title>A chromosome-level genome assembly of beet webworm, Loxostege sticticalis.</title>
        <authorList>
            <person name="Zhang Y."/>
        </authorList>
    </citation>
    <scope>NUCLEOTIDE SEQUENCE [LARGE SCALE GENOMIC DNA]</scope>
    <source>
        <strain evidence="2">AQ028</strain>
        <tissue evidence="2">Male pupae</tissue>
    </source>
</reference>
<feature type="compositionally biased region" description="Acidic residues" evidence="1">
    <location>
        <begin position="194"/>
        <end position="231"/>
    </location>
</feature>
<sequence>MPIGLIQAKSQTTDVFEFDVNPDDNHMGKVIFKKTGDISNRTKVFKIQIKVPQCMELTVVHVEVDNPVAPPFVSFDQNDYTVTINYRKTQNSRSTYAVVAKAIPISTCYIHEDYEEYVPQCMELTVVHVEVDNPVAPPFVSFDQNDYTVTIKYRKTQHSRSTYVVVAKAIPISTCYDHEDYEEYIHDYGPKDYEESDDDHSFEDSEEFDDDHSHEDSEEYDDDHSLEDSEEYKDYHGYYIYNSKLKSNKKNQIKN</sequence>
<comment type="caution">
    <text evidence="2">The sequence shown here is derived from an EMBL/GenBank/DDBJ whole genome shotgun (WGS) entry which is preliminary data.</text>
</comment>
<evidence type="ECO:0000313" key="3">
    <source>
        <dbReference type="Proteomes" id="UP001549921"/>
    </source>
</evidence>
<organism evidence="2 3">
    <name type="scientific">Loxostege sticticalis</name>
    <name type="common">Beet webworm moth</name>
    <dbReference type="NCBI Taxonomy" id="481309"/>
    <lineage>
        <taxon>Eukaryota</taxon>
        <taxon>Metazoa</taxon>
        <taxon>Ecdysozoa</taxon>
        <taxon>Arthropoda</taxon>
        <taxon>Hexapoda</taxon>
        <taxon>Insecta</taxon>
        <taxon>Pterygota</taxon>
        <taxon>Neoptera</taxon>
        <taxon>Endopterygota</taxon>
        <taxon>Lepidoptera</taxon>
        <taxon>Glossata</taxon>
        <taxon>Ditrysia</taxon>
        <taxon>Pyraloidea</taxon>
        <taxon>Crambidae</taxon>
        <taxon>Pyraustinae</taxon>
        <taxon>Loxostege</taxon>
    </lineage>
</organism>
<evidence type="ECO:0000256" key="1">
    <source>
        <dbReference type="SAM" id="MobiDB-lite"/>
    </source>
</evidence>